<dbReference type="GO" id="GO:0016491">
    <property type="term" value="F:oxidoreductase activity"/>
    <property type="evidence" value="ECO:0007669"/>
    <property type="project" value="UniProtKB-KW"/>
</dbReference>
<comment type="cofactor">
    <cofactor evidence="1">
        <name>Cu cation</name>
        <dbReference type="ChEBI" id="CHEBI:23378"/>
    </cofactor>
</comment>
<keyword evidence="3" id="KW-0732">Signal</keyword>
<organism evidence="7 8">
    <name type="scientific">Lithospermum erythrorhizon</name>
    <name type="common">Purple gromwell</name>
    <name type="synonym">Lithospermum officinale var. erythrorhizon</name>
    <dbReference type="NCBI Taxonomy" id="34254"/>
    <lineage>
        <taxon>Eukaryota</taxon>
        <taxon>Viridiplantae</taxon>
        <taxon>Streptophyta</taxon>
        <taxon>Embryophyta</taxon>
        <taxon>Tracheophyta</taxon>
        <taxon>Spermatophyta</taxon>
        <taxon>Magnoliopsida</taxon>
        <taxon>eudicotyledons</taxon>
        <taxon>Gunneridae</taxon>
        <taxon>Pentapetalae</taxon>
        <taxon>asterids</taxon>
        <taxon>lamiids</taxon>
        <taxon>Boraginales</taxon>
        <taxon>Boraginaceae</taxon>
        <taxon>Boraginoideae</taxon>
        <taxon>Lithospermeae</taxon>
        <taxon>Lithospermum</taxon>
    </lineage>
</organism>
<evidence type="ECO:0000256" key="1">
    <source>
        <dbReference type="ARBA" id="ARBA00001935"/>
    </source>
</evidence>
<sequence>MEMDASRRILVILFGILGLFISSIVAEDDLVMSPSKLRMFVDELLHIPRVKGYSFKNGIPVPKSLKIGMFSKKWVKL</sequence>
<keyword evidence="4" id="KW-0560">Oxidoreductase</keyword>
<comment type="caution">
    <text evidence="7">The sequence shown here is derived from an EMBL/GenBank/DDBJ whole genome shotgun (WGS) entry which is preliminary data.</text>
</comment>
<evidence type="ECO:0000256" key="3">
    <source>
        <dbReference type="ARBA" id="ARBA00022729"/>
    </source>
</evidence>
<dbReference type="PANTHER" id="PTHR48461:SF1">
    <property type="entry name" value="MULTICOPPER OXIDASE LPR1-LIKE"/>
    <property type="match status" value="1"/>
</dbReference>
<evidence type="ECO:0000313" key="8">
    <source>
        <dbReference type="Proteomes" id="UP001454036"/>
    </source>
</evidence>
<evidence type="ECO:0000256" key="5">
    <source>
        <dbReference type="ARBA" id="ARBA00023008"/>
    </source>
</evidence>
<keyword evidence="8" id="KW-1185">Reference proteome</keyword>
<dbReference type="PANTHER" id="PTHR48461">
    <property type="entry name" value="MULTICOPPER OXIDASE LPR1-LIKE"/>
    <property type="match status" value="1"/>
</dbReference>
<dbReference type="GO" id="GO:0016036">
    <property type="term" value="P:cellular response to phosphate starvation"/>
    <property type="evidence" value="ECO:0007669"/>
    <property type="project" value="InterPro"/>
</dbReference>
<accession>A0AAV3QQ02</accession>
<gene>
    <name evidence="7" type="ORF">LIER_21337</name>
</gene>
<evidence type="ECO:0000313" key="7">
    <source>
        <dbReference type="EMBL" id="GAA0166105.1"/>
    </source>
</evidence>
<evidence type="ECO:0000256" key="2">
    <source>
        <dbReference type="ARBA" id="ARBA00022723"/>
    </source>
</evidence>
<dbReference type="AlphaFoldDB" id="A0AAV3QQ02"/>
<keyword evidence="6" id="KW-0325">Glycoprotein</keyword>
<keyword evidence="5" id="KW-0186">Copper</keyword>
<keyword evidence="2" id="KW-0479">Metal-binding</keyword>
<proteinExistence type="predicted"/>
<reference evidence="7 8" key="1">
    <citation type="submission" date="2024-01" db="EMBL/GenBank/DDBJ databases">
        <title>The complete chloroplast genome sequence of Lithospermum erythrorhizon: insights into the phylogenetic relationship among Boraginaceae species and the maternal lineages of purple gromwells.</title>
        <authorList>
            <person name="Okada T."/>
            <person name="Watanabe K."/>
        </authorList>
    </citation>
    <scope>NUCLEOTIDE SEQUENCE [LARGE SCALE GENOMIC DNA]</scope>
</reference>
<dbReference type="EMBL" id="BAABME010005608">
    <property type="protein sequence ID" value="GAA0166105.1"/>
    <property type="molecule type" value="Genomic_DNA"/>
</dbReference>
<dbReference type="GO" id="GO:0046872">
    <property type="term" value="F:metal ion binding"/>
    <property type="evidence" value="ECO:0007669"/>
    <property type="project" value="UniProtKB-KW"/>
</dbReference>
<evidence type="ECO:0000256" key="6">
    <source>
        <dbReference type="ARBA" id="ARBA00023180"/>
    </source>
</evidence>
<name>A0AAV3QQ02_LITER</name>
<evidence type="ECO:0000256" key="4">
    <source>
        <dbReference type="ARBA" id="ARBA00023002"/>
    </source>
</evidence>
<protein>
    <submittedName>
        <fullName evidence="7">Uncharacterized protein</fullName>
    </submittedName>
</protein>
<dbReference type="InterPro" id="IPR052152">
    <property type="entry name" value="LPR1/LPR2"/>
</dbReference>
<dbReference type="Proteomes" id="UP001454036">
    <property type="component" value="Unassembled WGS sequence"/>
</dbReference>